<keyword evidence="2" id="KW-0288">FMN</keyword>
<dbReference type="InterPro" id="IPR011251">
    <property type="entry name" value="Luciferase-like_dom"/>
</dbReference>
<keyword evidence="4 7" id="KW-0503">Monooxygenase</keyword>
<evidence type="ECO:0000313" key="8">
    <source>
        <dbReference type="Proteomes" id="UP000050668"/>
    </source>
</evidence>
<evidence type="ECO:0000256" key="5">
    <source>
        <dbReference type="ARBA" id="ARBA00033748"/>
    </source>
</evidence>
<evidence type="ECO:0000256" key="4">
    <source>
        <dbReference type="ARBA" id="ARBA00023033"/>
    </source>
</evidence>
<comment type="caution">
    <text evidence="7">The sequence shown here is derived from an EMBL/GenBank/DDBJ whole genome shotgun (WGS) entry which is preliminary data.</text>
</comment>
<feature type="domain" description="Luciferase-like" evidence="6">
    <location>
        <begin position="20"/>
        <end position="379"/>
    </location>
</feature>
<dbReference type="InterPro" id="IPR016215">
    <property type="entry name" value="NTA_MOA"/>
</dbReference>
<dbReference type="CDD" id="cd01095">
    <property type="entry name" value="Nitrilotriacetate_monoxgenase"/>
    <property type="match status" value="1"/>
</dbReference>
<evidence type="ECO:0000256" key="3">
    <source>
        <dbReference type="ARBA" id="ARBA00023002"/>
    </source>
</evidence>
<proteinExistence type="inferred from homology"/>
<dbReference type="PANTHER" id="PTHR30011:SF16">
    <property type="entry name" value="C2H2 FINGER DOMAIN TRANSCRIPTION FACTOR (EUROFUNG)-RELATED"/>
    <property type="match status" value="1"/>
</dbReference>
<accession>A0ABR5JW12</accession>
<evidence type="ECO:0000259" key="6">
    <source>
        <dbReference type="Pfam" id="PF00296"/>
    </source>
</evidence>
<reference evidence="8" key="1">
    <citation type="submission" date="2015-07" db="EMBL/GenBank/DDBJ databases">
        <title>Fjat-14205 dsm 2895.</title>
        <authorList>
            <person name="Liu B."/>
            <person name="Wang J."/>
            <person name="Zhu Y."/>
            <person name="Liu G."/>
            <person name="Chen Q."/>
            <person name="Chen Z."/>
            <person name="Lan J."/>
            <person name="Che J."/>
            <person name="Ge C."/>
            <person name="Shi H."/>
            <person name="Pan Z."/>
            <person name="Liu X."/>
        </authorList>
    </citation>
    <scope>NUCLEOTIDE SEQUENCE [LARGE SCALE GENOMIC DNA]</scope>
    <source>
        <strain evidence="8">DSM 25560</strain>
    </source>
</reference>
<dbReference type="EMBL" id="LGRV01000007">
    <property type="protein sequence ID" value="KOS66347.1"/>
    <property type="molecule type" value="Genomic_DNA"/>
</dbReference>
<gene>
    <name evidence="7" type="ORF">AEA09_16480</name>
</gene>
<keyword evidence="1" id="KW-0285">Flavoprotein</keyword>
<dbReference type="GO" id="GO:0004497">
    <property type="term" value="F:monooxygenase activity"/>
    <property type="evidence" value="ECO:0007669"/>
    <property type="project" value="UniProtKB-KW"/>
</dbReference>
<sequence>MTRREGQLRLGAFIYYSGHHSASWRHPEARSSEVFSVDLYKDLAQTAERGKFDMMFLADLLYAVNVEKAAAGMLDPVTLLSAISASTTKLGLTATVSTTYNQPFNVARRYATLDHISKGRAAWNIVTSQLDIEAYNFGKEKHPEHGLRYEMAEEFVDLVTELWDSWDDDAIALDKENGIFAHADKVKEINYKGRWYSSKGPLNVPRPPQGYPVLVVAGSSDAGKNFAAKTGEVVFTAQQSLKSAKEFYSSVHEKLAAQGRDKNSIKIMPGISPIVAPTEEEAWAKHEQLQNLITVEDAAAAVAGFIGVDLSSYDPHGPLPENLPDVAAASNGMKSRVQLFIDTAKEGNLSIVELGRKMLGARGHLQFVGTPDQLADLLELWFNEYACDGFNIMPPVLPIGLDDFVDLAIPVLQERGLFRKEYEGTTLREHLGLERPSYHHFKKLQSI</sequence>
<dbReference type="PANTHER" id="PTHR30011">
    <property type="entry name" value="ALKANESULFONATE MONOOXYGENASE-RELATED"/>
    <property type="match status" value="1"/>
</dbReference>
<dbReference type="PIRSF" id="PIRSF000337">
    <property type="entry name" value="NTA_MOA"/>
    <property type="match status" value="1"/>
</dbReference>
<dbReference type="InterPro" id="IPR051260">
    <property type="entry name" value="Diverse_substr_monoxygenases"/>
</dbReference>
<comment type="similarity">
    <text evidence="5">Belongs to the NtaA/SnaA/DszA monooxygenase family.</text>
</comment>
<keyword evidence="3" id="KW-0560">Oxidoreductase</keyword>
<dbReference type="RefSeq" id="WP_053585043.1">
    <property type="nucleotide sequence ID" value="NZ_LGRV01000007.1"/>
</dbReference>
<evidence type="ECO:0000256" key="2">
    <source>
        <dbReference type="ARBA" id="ARBA00022643"/>
    </source>
</evidence>
<keyword evidence="8" id="KW-1185">Reference proteome</keyword>
<dbReference type="SUPFAM" id="SSF51679">
    <property type="entry name" value="Bacterial luciferase-like"/>
    <property type="match status" value="1"/>
</dbReference>
<name>A0ABR5JW12_9BACI</name>
<dbReference type="Pfam" id="PF00296">
    <property type="entry name" value="Bac_luciferase"/>
    <property type="match status" value="1"/>
</dbReference>
<dbReference type="NCBIfam" id="TIGR03860">
    <property type="entry name" value="FMN_nitrolo"/>
    <property type="match status" value="1"/>
</dbReference>
<dbReference type="Proteomes" id="UP000050668">
    <property type="component" value="Unassembled WGS sequence"/>
</dbReference>
<dbReference type="InterPro" id="IPR036661">
    <property type="entry name" value="Luciferase-like_sf"/>
</dbReference>
<dbReference type="Gene3D" id="3.20.20.30">
    <property type="entry name" value="Luciferase-like domain"/>
    <property type="match status" value="1"/>
</dbReference>
<evidence type="ECO:0000313" key="7">
    <source>
        <dbReference type="EMBL" id="KOS66347.1"/>
    </source>
</evidence>
<organism evidence="7 8">
    <name type="scientific">Lysinibacillus contaminans</name>
    <dbReference type="NCBI Taxonomy" id="1293441"/>
    <lineage>
        <taxon>Bacteria</taxon>
        <taxon>Bacillati</taxon>
        <taxon>Bacillota</taxon>
        <taxon>Bacilli</taxon>
        <taxon>Bacillales</taxon>
        <taxon>Bacillaceae</taxon>
        <taxon>Lysinibacillus</taxon>
    </lineage>
</organism>
<protein>
    <submittedName>
        <fullName evidence="7">Nitrilotriacetate monooxygenase</fullName>
    </submittedName>
</protein>
<evidence type="ECO:0000256" key="1">
    <source>
        <dbReference type="ARBA" id="ARBA00022630"/>
    </source>
</evidence>